<proteinExistence type="predicted"/>
<dbReference type="Proteomes" id="UP000016714">
    <property type="component" value="Chromosome 1"/>
</dbReference>
<gene>
    <name evidence="1" type="ORF">N646_1107</name>
</gene>
<accession>A0A2I3C7H7</accession>
<evidence type="ECO:0000313" key="1">
    <source>
        <dbReference type="EMBL" id="AGV16940.1"/>
    </source>
</evidence>
<dbReference type="KEGG" id="vag:N646_1107"/>
<reference evidence="1 2" key="1">
    <citation type="journal article" date="2015" name="Genome Announc.">
        <title>Complete genome sequence of Vibrio alginolyticus ATCC 17749.</title>
        <authorList>
            <person name="Liu X.F."/>
            <person name="Cao Y."/>
            <person name="Zhang H.L."/>
            <person name="Chen Y.J."/>
            <person name="Hu C.J."/>
        </authorList>
    </citation>
    <scope>NUCLEOTIDE SEQUENCE [LARGE SCALE GENOMIC DNA]</scope>
    <source>
        <strain evidence="2">ATCC 17749 / DSM 2171 / NBRC 15630 / NCIMB 1903 / NCTC 12160 / XII-53</strain>
    </source>
</reference>
<protein>
    <submittedName>
        <fullName evidence="1">Uncharacterized protein</fullName>
    </submittedName>
</protein>
<name>A0A2I3C7H7_VIBAX</name>
<sequence length="38" mass="4482">MFIDESNYALGVMLYTTFFLAPKTDYPYNVRLENRANC</sequence>
<organism evidence="1 2">
    <name type="scientific">Vibrio alginolyticus (strain ATCC 17749 / DSM 2171 / NBRC 15630 / NCIMB 1903 / NCTC 12160 / XII-53)</name>
    <dbReference type="NCBI Taxonomy" id="1219076"/>
    <lineage>
        <taxon>Bacteria</taxon>
        <taxon>Pseudomonadati</taxon>
        <taxon>Pseudomonadota</taxon>
        <taxon>Gammaproteobacteria</taxon>
        <taxon>Vibrionales</taxon>
        <taxon>Vibrionaceae</taxon>
        <taxon>Vibrio</taxon>
    </lineage>
</organism>
<evidence type="ECO:0000313" key="2">
    <source>
        <dbReference type="Proteomes" id="UP000016714"/>
    </source>
</evidence>
<dbReference type="EMBL" id="CP006718">
    <property type="protein sequence ID" value="AGV16940.1"/>
    <property type="molecule type" value="Genomic_DNA"/>
</dbReference>
<dbReference type="AlphaFoldDB" id="A0A2I3C7H7"/>
<dbReference type="HOGENOM" id="CLU_3334371_0_0_6"/>